<reference evidence="7 8" key="1">
    <citation type="submission" date="2018-08" db="EMBL/GenBank/DDBJ databases">
        <title>Aphanomyces genome sequencing and annotation.</title>
        <authorList>
            <person name="Minardi D."/>
            <person name="Oidtmann B."/>
            <person name="Van Der Giezen M."/>
            <person name="Studholme D.J."/>
        </authorList>
    </citation>
    <scope>NUCLEOTIDE SEQUENCE [LARGE SCALE GENOMIC DNA]</scope>
    <source>
        <strain evidence="7 8">SA</strain>
    </source>
</reference>
<dbReference type="GO" id="GO:0070008">
    <property type="term" value="F:serine-type exopeptidase activity"/>
    <property type="evidence" value="ECO:0007669"/>
    <property type="project" value="InterPro"/>
</dbReference>
<evidence type="ECO:0000256" key="5">
    <source>
        <dbReference type="ARBA" id="ARBA00023180"/>
    </source>
</evidence>
<protein>
    <recommendedName>
        <fullName evidence="9">Serine carboxypeptidase S28</fullName>
    </recommendedName>
</protein>
<dbReference type="InterPro" id="IPR008758">
    <property type="entry name" value="Peptidase_S28"/>
</dbReference>
<comment type="caution">
    <text evidence="7">The sequence shown here is derived from an EMBL/GenBank/DDBJ whole genome shotgun (WGS) entry which is preliminary data.</text>
</comment>
<accession>A0A397CLI3</accession>
<keyword evidence="5" id="KW-0325">Glycoprotein</keyword>
<dbReference type="PANTHER" id="PTHR11010">
    <property type="entry name" value="PROTEASE S28 PRO-X CARBOXYPEPTIDASE-RELATED"/>
    <property type="match status" value="1"/>
</dbReference>
<evidence type="ECO:0000313" key="7">
    <source>
        <dbReference type="EMBL" id="RHY48220.1"/>
    </source>
</evidence>
<name>A0A397CLI3_APHAT</name>
<evidence type="ECO:0008006" key="9">
    <source>
        <dbReference type="Google" id="ProtNLM"/>
    </source>
</evidence>
<dbReference type="EMBL" id="QUTC01007323">
    <property type="protein sequence ID" value="RHY48220.1"/>
    <property type="molecule type" value="Genomic_DNA"/>
</dbReference>
<dbReference type="AlphaFoldDB" id="A0A397CLI3"/>
<evidence type="ECO:0000313" key="8">
    <source>
        <dbReference type="Proteomes" id="UP000265716"/>
    </source>
</evidence>
<sequence length="501" mass="55109">MVRGVVLLSSLATMAMSAQDIDVFTRFNVLDQVEKFESAATESASSSPPFIQDEWFETQKLDHSDATNPAVWAQRYFSNAQFYGGPGSPVFLYINGENVARNTTVVSTGLFLNELAKKHKALVVSLEHRYYGKSQPRPDFSNANLKFLRSDQALADIVTFQDHIIRTRNLTADSKWVAFGGSYPGMLAAWVKLLYPSRFVGAVASSAPIEAKIDFFEYSDVVSEGFRCVCILLYFGKDTCVNTVRAAMEEVHRLLTSPSASDAATLKTLFNPCFDFTSDDDRFVFERQIYSRFQGIAQSNDFGAVKLADVCNAFAGAGPSPVEKLSRFYNRTVASGRCTYNNFAGAYDYAKNTSLTTTGIYRQWSYQTCAEFGYGQTTANAKGAFSPLKFVTPDRVHAYMCRDAFNITNAPANVEATNKKYGGFNLNVANVVLPTGTIDPWAALGLTNATGSANPASEVVDILGTSHCRDMYARRAGDDGHITWAHQRVEAAVDGFLRAKC</sequence>
<keyword evidence="2" id="KW-0645">Protease</keyword>
<keyword evidence="4" id="KW-0378">Hydrolase</keyword>
<proteinExistence type="inferred from homology"/>
<feature type="signal peptide" evidence="6">
    <location>
        <begin position="1"/>
        <end position="17"/>
    </location>
</feature>
<keyword evidence="3 6" id="KW-0732">Signal</keyword>
<dbReference type="SUPFAM" id="SSF53474">
    <property type="entry name" value="alpha/beta-Hydrolases"/>
    <property type="match status" value="1"/>
</dbReference>
<dbReference type="GO" id="GO:0006508">
    <property type="term" value="P:proteolysis"/>
    <property type="evidence" value="ECO:0007669"/>
    <property type="project" value="UniProtKB-KW"/>
</dbReference>
<organism evidence="7 8">
    <name type="scientific">Aphanomyces astaci</name>
    <name type="common">Crayfish plague agent</name>
    <dbReference type="NCBI Taxonomy" id="112090"/>
    <lineage>
        <taxon>Eukaryota</taxon>
        <taxon>Sar</taxon>
        <taxon>Stramenopiles</taxon>
        <taxon>Oomycota</taxon>
        <taxon>Saprolegniomycetes</taxon>
        <taxon>Saprolegniales</taxon>
        <taxon>Verrucalvaceae</taxon>
        <taxon>Aphanomyces</taxon>
    </lineage>
</organism>
<dbReference type="Proteomes" id="UP000265716">
    <property type="component" value="Unassembled WGS sequence"/>
</dbReference>
<dbReference type="VEuPathDB" id="FungiDB:H257_09908"/>
<dbReference type="PANTHER" id="PTHR11010:SF117">
    <property type="entry name" value="SERINE PROTEASE 16"/>
    <property type="match status" value="1"/>
</dbReference>
<dbReference type="InterPro" id="IPR042269">
    <property type="entry name" value="Ser_carbopepase_S28_SKS"/>
</dbReference>
<feature type="chain" id="PRO_5017327639" description="Serine carboxypeptidase S28" evidence="6">
    <location>
        <begin position="18"/>
        <end position="501"/>
    </location>
</feature>
<evidence type="ECO:0000256" key="6">
    <source>
        <dbReference type="SAM" id="SignalP"/>
    </source>
</evidence>
<dbReference type="Pfam" id="PF05577">
    <property type="entry name" value="Peptidase_S28"/>
    <property type="match status" value="1"/>
</dbReference>
<evidence type="ECO:0000256" key="1">
    <source>
        <dbReference type="ARBA" id="ARBA00011079"/>
    </source>
</evidence>
<dbReference type="Gene3D" id="3.40.50.1820">
    <property type="entry name" value="alpha/beta hydrolase"/>
    <property type="match status" value="1"/>
</dbReference>
<gene>
    <name evidence="7" type="ORF">DYB38_012849</name>
</gene>
<evidence type="ECO:0000256" key="3">
    <source>
        <dbReference type="ARBA" id="ARBA00022729"/>
    </source>
</evidence>
<dbReference type="Gene3D" id="1.20.120.980">
    <property type="entry name" value="Serine carboxypeptidase S28, SKS domain"/>
    <property type="match status" value="1"/>
</dbReference>
<evidence type="ECO:0000256" key="4">
    <source>
        <dbReference type="ARBA" id="ARBA00022801"/>
    </source>
</evidence>
<dbReference type="InterPro" id="IPR029058">
    <property type="entry name" value="AB_hydrolase_fold"/>
</dbReference>
<evidence type="ECO:0000256" key="2">
    <source>
        <dbReference type="ARBA" id="ARBA00022670"/>
    </source>
</evidence>
<dbReference type="GO" id="GO:0008239">
    <property type="term" value="F:dipeptidyl-peptidase activity"/>
    <property type="evidence" value="ECO:0007669"/>
    <property type="project" value="TreeGrafter"/>
</dbReference>
<comment type="similarity">
    <text evidence="1">Belongs to the peptidase S28 family.</text>
</comment>